<reference evidence="3 4" key="1">
    <citation type="journal article" date="2018" name="Int. J. Syst. Evol. Microbiol.">
        <title>Glycomyces paridis sp. nov., isolated from the medicinal plant Paris polyphylla.</title>
        <authorList>
            <person name="Fang X.M."/>
            <person name="Bai J.L."/>
            <person name="Su J."/>
            <person name="Zhao L.L."/>
            <person name="Liu H.Y."/>
            <person name="Ma B.P."/>
            <person name="Zhang Y.Q."/>
            <person name="Yu L.Y."/>
        </authorList>
    </citation>
    <scope>NUCLEOTIDE SEQUENCE [LARGE SCALE GENOMIC DNA]</scope>
    <source>
        <strain evidence="3 4">CPCC 204357</strain>
    </source>
</reference>
<dbReference type="InterPro" id="IPR011249">
    <property type="entry name" value="Metalloenz_LuxS/M16"/>
</dbReference>
<feature type="domain" description="Peptidase M16 N-terminal" evidence="1">
    <location>
        <begin position="56"/>
        <end position="165"/>
    </location>
</feature>
<keyword evidence="4" id="KW-1185">Reference proteome</keyword>
<evidence type="ECO:0000259" key="1">
    <source>
        <dbReference type="Pfam" id="PF00675"/>
    </source>
</evidence>
<dbReference type="Pfam" id="PF05193">
    <property type="entry name" value="Peptidase_M16_C"/>
    <property type="match status" value="1"/>
</dbReference>
<feature type="domain" description="Peptidase M16 C-terminal" evidence="2">
    <location>
        <begin position="177"/>
        <end position="356"/>
    </location>
</feature>
<evidence type="ECO:0000313" key="4">
    <source>
        <dbReference type="Proteomes" id="UP000305792"/>
    </source>
</evidence>
<gene>
    <name evidence="3" type="ORF">E9998_20865</name>
</gene>
<comment type="caution">
    <text evidence="3">The sequence shown here is derived from an EMBL/GenBank/DDBJ whole genome shotgun (WGS) entry which is preliminary data.</text>
</comment>
<dbReference type="InterPro" id="IPR050361">
    <property type="entry name" value="MPP/UQCRC_Complex"/>
</dbReference>
<dbReference type="Gene3D" id="3.30.830.10">
    <property type="entry name" value="Metalloenzyme, LuxS/M16 peptidase-like"/>
    <property type="match status" value="2"/>
</dbReference>
<dbReference type="InterPro" id="IPR011765">
    <property type="entry name" value="Pept_M16_N"/>
</dbReference>
<dbReference type="GO" id="GO:0046872">
    <property type="term" value="F:metal ion binding"/>
    <property type="evidence" value="ECO:0007669"/>
    <property type="project" value="InterPro"/>
</dbReference>
<dbReference type="Proteomes" id="UP000305792">
    <property type="component" value="Unassembled WGS sequence"/>
</dbReference>
<dbReference type="OrthoDB" id="9811314at2"/>
<organism evidence="3 4">
    <name type="scientific">Glycomyces paridis</name>
    <dbReference type="NCBI Taxonomy" id="2126555"/>
    <lineage>
        <taxon>Bacteria</taxon>
        <taxon>Bacillati</taxon>
        <taxon>Actinomycetota</taxon>
        <taxon>Actinomycetes</taxon>
        <taxon>Glycomycetales</taxon>
        <taxon>Glycomycetaceae</taxon>
        <taxon>Glycomyces</taxon>
    </lineage>
</organism>
<sequence>MNNVVPGLAPEVPLTLPVPVERTLPNGLRVLLTRRPGVPLAEVRLSIPAAHADLAVADLLTAAIFSGTETASMSEIARRLQGVGGALGAGADPDRIAVSGNSLATGLPELLEVLGDLLKAAEYPDGPLEVERSRIIDGLSVAEQQPDFQVGRVLDARLWGDHPYGHQQPTADEVAAVERAAVLALHAARLHPAGARLIIVGDIDPDATAAAVEKALGDWNGMGESGTGEPRRMEPLPDMAPGPLVLVDRAGSVQSAIRVAYPAVARTHPDNAAQHLANLIFGGYFSSRLVMNLRETKGYGYSPRSRVDHAPAGSLQLAAVDVATEVTGPALAEVRAELRGMADNPPDAEELDLARRYALGSVKLATATQSGVANYMSVLAASGLPLSWLTEHSERLREVTPADIRRVAAERLDPDRAVTVVLGDGAEIREPLAAFGEVVAP</sequence>
<protein>
    <submittedName>
        <fullName evidence="3">Insulinase family protein</fullName>
    </submittedName>
</protein>
<accession>A0A4S8P345</accession>
<dbReference type="PANTHER" id="PTHR11851">
    <property type="entry name" value="METALLOPROTEASE"/>
    <property type="match status" value="1"/>
</dbReference>
<dbReference type="InterPro" id="IPR007863">
    <property type="entry name" value="Peptidase_M16_C"/>
</dbReference>
<evidence type="ECO:0000259" key="2">
    <source>
        <dbReference type="Pfam" id="PF05193"/>
    </source>
</evidence>
<dbReference type="RefSeq" id="WP_136531629.1">
    <property type="nucleotide sequence ID" value="NZ_STGX01000018.1"/>
</dbReference>
<dbReference type="Pfam" id="PF00675">
    <property type="entry name" value="Peptidase_M16"/>
    <property type="match status" value="1"/>
</dbReference>
<dbReference type="AlphaFoldDB" id="A0A4S8P345"/>
<dbReference type="PANTHER" id="PTHR11851:SF224">
    <property type="entry name" value="PROCESSING PROTEASE"/>
    <property type="match status" value="1"/>
</dbReference>
<dbReference type="SUPFAM" id="SSF63411">
    <property type="entry name" value="LuxS/MPP-like metallohydrolase"/>
    <property type="match status" value="2"/>
</dbReference>
<proteinExistence type="predicted"/>
<dbReference type="EMBL" id="STGX01000018">
    <property type="protein sequence ID" value="THV24470.1"/>
    <property type="molecule type" value="Genomic_DNA"/>
</dbReference>
<evidence type="ECO:0000313" key="3">
    <source>
        <dbReference type="EMBL" id="THV24470.1"/>
    </source>
</evidence>
<name>A0A4S8P345_9ACTN</name>